<evidence type="ECO:0000259" key="3">
    <source>
        <dbReference type="Pfam" id="PF07495"/>
    </source>
</evidence>
<keyword evidence="1" id="KW-0472">Membrane</keyword>
<dbReference type="InterPro" id="IPR015943">
    <property type="entry name" value="WD40/YVTN_repeat-like_dom_sf"/>
</dbReference>
<dbReference type="SUPFAM" id="SSF55874">
    <property type="entry name" value="ATPase domain of HSP90 chaperone/DNA topoisomerase II/histidine kinase"/>
    <property type="match status" value="1"/>
</dbReference>
<dbReference type="Proteomes" id="UP001500936">
    <property type="component" value="Unassembled WGS sequence"/>
</dbReference>
<dbReference type="EMBL" id="BAABHB010000002">
    <property type="protein sequence ID" value="GAA4400101.1"/>
    <property type="molecule type" value="Genomic_DNA"/>
</dbReference>
<dbReference type="InterPro" id="IPR050640">
    <property type="entry name" value="Bact_2-comp_sensor_kinase"/>
</dbReference>
<gene>
    <name evidence="4" type="ORF">GCM10023187_12890</name>
</gene>
<dbReference type="Gene3D" id="2.60.40.10">
    <property type="entry name" value="Immunoglobulins"/>
    <property type="match status" value="1"/>
</dbReference>
<dbReference type="Pfam" id="PF06580">
    <property type="entry name" value="His_kinase"/>
    <property type="match status" value="1"/>
</dbReference>
<feature type="domain" description="Two component regulator three Y" evidence="3">
    <location>
        <begin position="730"/>
        <end position="790"/>
    </location>
</feature>
<evidence type="ECO:0000313" key="4">
    <source>
        <dbReference type="EMBL" id="GAA4400101.1"/>
    </source>
</evidence>
<dbReference type="InterPro" id="IPR011123">
    <property type="entry name" value="Y_Y_Y"/>
</dbReference>
<protein>
    <recommendedName>
        <fullName evidence="6">Two component regulator propeller</fullName>
    </recommendedName>
</protein>
<dbReference type="PANTHER" id="PTHR34220:SF7">
    <property type="entry name" value="SENSOR HISTIDINE KINASE YPDA"/>
    <property type="match status" value="1"/>
</dbReference>
<dbReference type="RefSeq" id="WP_345265133.1">
    <property type="nucleotide sequence ID" value="NZ_BAABHB010000002.1"/>
</dbReference>
<dbReference type="Pfam" id="PF07494">
    <property type="entry name" value="Reg_prop"/>
    <property type="match status" value="6"/>
</dbReference>
<comment type="caution">
    <text evidence="4">The sequence shown here is derived from an EMBL/GenBank/DDBJ whole genome shotgun (WGS) entry which is preliminary data.</text>
</comment>
<proteinExistence type="predicted"/>
<dbReference type="InterPro" id="IPR011110">
    <property type="entry name" value="Reg_prop"/>
</dbReference>
<evidence type="ECO:0000256" key="1">
    <source>
        <dbReference type="SAM" id="Phobius"/>
    </source>
</evidence>
<dbReference type="Gene3D" id="3.30.565.10">
    <property type="entry name" value="Histidine kinase-like ATPase, C-terminal domain"/>
    <property type="match status" value="1"/>
</dbReference>
<dbReference type="PANTHER" id="PTHR34220">
    <property type="entry name" value="SENSOR HISTIDINE KINASE YPDA"/>
    <property type="match status" value="1"/>
</dbReference>
<keyword evidence="1" id="KW-1133">Transmembrane helix</keyword>
<dbReference type="Gene3D" id="2.130.10.10">
    <property type="entry name" value="YVTN repeat-like/Quinoprotein amine dehydrogenase"/>
    <property type="match status" value="3"/>
</dbReference>
<reference evidence="5" key="1">
    <citation type="journal article" date="2019" name="Int. J. Syst. Evol. Microbiol.">
        <title>The Global Catalogue of Microorganisms (GCM) 10K type strain sequencing project: providing services to taxonomists for standard genome sequencing and annotation.</title>
        <authorList>
            <consortium name="The Broad Institute Genomics Platform"/>
            <consortium name="The Broad Institute Genome Sequencing Center for Infectious Disease"/>
            <person name="Wu L."/>
            <person name="Ma J."/>
        </authorList>
    </citation>
    <scope>NUCLEOTIDE SEQUENCE [LARGE SCALE GENOMIC DNA]</scope>
    <source>
        <strain evidence="5">JCM 17925</strain>
    </source>
</reference>
<dbReference type="Pfam" id="PF07495">
    <property type="entry name" value="Y_Y_Y"/>
    <property type="match status" value="1"/>
</dbReference>
<organism evidence="4 5">
    <name type="scientific">Nibrella viscosa</name>
    <dbReference type="NCBI Taxonomy" id="1084524"/>
    <lineage>
        <taxon>Bacteria</taxon>
        <taxon>Pseudomonadati</taxon>
        <taxon>Bacteroidota</taxon>
        <taxon>Cytophagia</taxon>
        <taxon>Cytophagales</taxon>
        <taxon>Spirosomataceae</taxon>
        <taxon>Nibrella</taxon>
    </lineage>
</organism>
<keyword evidence="5" id="KW-1185">Reference proteome</keyword>
<dbReference type="InterPro" id="IPR013783">
    <property type="entry name" value="Ig-like_fold"/>
</dbReference>
<feature type="transmembrane region" description="Helical" evidence="1">
    <location>
        <begin position="798"/>
        <end position="820"/>
    </location>
</feature>
<accession>A0ABP8K3M0</accession>
<feature type="domain" description="Signal transduction histidine kinase internal region" evidence="2">
    <location>
        <begin position="847"/>
        <end position="927"/>
    </location>
</feature>
<name>A0ABP8K3M0_9BACT</name>
<dbReference type="InterPro" id="IPR010559">
    <property type="entry name" value="Sig_transdc_His_kin_internal"/>
</dbReference>
<sequence>MPKPLKLGILIGLLVKVNALFAQELTFHRVPPPPGATASSFIGVQDPQGYMWLATINGLYRYDGYHYVAYTNDPLDSTSLAANRLQTLCTGRNGIIWVGTWKHGLDRLDPATGRFTHYRHNPKNSNSLSHDKTRSILEDRDGMLWIGTMNGLNRFDPKTGTFYHYYHKPNDPSSLSCNRVTSLYEDRQGTLWVGTGSVWGDEGGKTDEGGLNRFDKKTGRFTRYLHDSANPRSLINNKISAILEDSRGTFWVGTAGDGLHTMDRSKGTFTRHRYDPAHPEKLSRPALKDVRAVTNHITFITEDAAGAIWLGTLGSGMNRYDPQTQTVKHFPSFTDKETGVQMIVPAWACTSHDGTLWIGYWQGLYRIEPLRKSIAYVATRGPVTAICEDSSGNVWYGTATGLVRKNRRTGARQAFLHDPVNPYSISHNDILAIYEDRQGDLWVGTRNGINRYDRATERFIRYGTRSGEDSSLVNVNIQALTEDQQGTFWVMFTGGSLKRMNRGREILYRSNKKNPGTPSHRIYEDQAGKLWSGDWYNGLNQFDPRTGRSRHFLDSASIHSICQDASGILWVGTTSGLYRSNYTVDTFTRFNGPANELAGSIIVNGILEDSQKALWISASVGICRLNPSRNELVSYDRHDDPAHFMPTGVYKSKTDALYFGGGSGYFVVNPEQLTTNTTPPKVVINAFRIADQPVIPGSVGPVQEPLSQAKEIRLAYNQNLFSFEFAGIHYSDPAQNRHLFRLEDLENAWRKAGEEKVAYYYNVPPGQYTFRVKAANSDGVWAEKAIRIHIAPPWWRTWWFISLALATLVSMISTGFCYRVDQIRQAEARKTHEAQQKAEFSKKLSEMEMQALRAQMNPHFIFNSLNSINTFILKNEPDSASEYLAKFSRLIRLILQNSNSALVTLDNELEALKLYMDMEALRFNHRFSYRIDLDEEVEPDVVEIPPLLIQPYVENAIWHGLLHKEGAGHIQIGIRLEENMLVCRIEDDGVGRKRAAELKSKSATKSKSLGMQITSQRIRLINELHGKATTMQIEDLENASGEACGTRVILHIAV</sequence>
<dbReference type="SUPFAM" id="SSF63829">
    <property type="entry name" value="Calcium-dependent phosphotriesterase"/>
    <property type="match status" value="3"/>
</dbReference>
<dbReference type="InterPro" id="IPR036890">
    <property type="entry name" value="HATPase_C_sf"/>
</dbReference>
<keyword evidence="1" id="KW-0812">Transmembrane</keyword>
<evidence type="ECO:0000313" key="5">
    <source>
        <dbReference type="Proteomes" id="UP001500936"/>
    </source>
</evidence>
<evidence type="ECO:0000259" key="2">
    <source>
        <dbReference type="Pfam" id="PF06580"/>
    </source>
</evidence>
<evidence type="ECO:0008006" key="6">
    <source>
        <dbReference type="Google" id="ProtNLM"/>
    </source>
</evidence>